<gene>
    <name evidence="1" type="ORF">EZS27_032151</name>
</gene>
<evidence type="ECO:0000313" key="1">
    <source>
        <dbReference type="EMBL" id="KAA6317740.1"/>
    </source>
</evidence>
<sequence length="110" mass="12765">MYCINALRVLFFLLGALSYSYGQSSMNYSIYENIILSQEALSVRCFTQDKQKIIWIGSDKGLFSYDGNMPHPHFHDDSTSLPVNCTLLFSDDYLLLGSQKWILMYNYKHD</sequence>
<name>A0A5J4Q9N9_9ZZZZ</name>
<evidence type="ECO:0008006" key="2">
    <source>
        <dbReference type="Google" id="ProtNLM"/>
    </source>
</evidence>
<dbReference type="InterPro" id="IPR015943">
    <property type="entry name" value="WD40/YVTN_repeat-like_dom_sf"/>
</dbReference>
<comment type="caution">
    <text evidence="1">The sequence shown here is derived from an EMBL/GenBank/DDBJ whole genome shotgun (WGS) entry which is preliminary data.</text>
</comment>
<dbReference type="AlphaFoldDB" id="A0A5J4Q9N9"/>
<dbReference type="Gene3D" id="2.130.10.10">
    <property type="entry name" value="YVTN repeat-like/Quinoprotein amine dehydrogenase"/>
    <property type="match status" value="1"/>
</dbReference>
<dbReference type="EMBL" id="SNRY01004422">
    <property type="protein sequence ID" value="KAA6317740.1"/>
    <property type="molecule type" value="Genomic_DNA"/>
</dbReference>
<reference evidence="1" key="1">
    <citation type="submission" date="2019-03" db="EMBL/GenBank/DDBJ databases">
        <title>Single cell metagenomics reveals metabolic interactions within the superorganism composed of flagellate Streblomastix strix and complex community of Bacteroidetes bacteria on its surface.</title>
        <authorList>
            <person name="Treitli S.C."/>
            <person name="Kolisko M."/>
            <person name="Husnik F."/>
            <person name="Keeling P."/>
            <person name="Hampl V."/>
        </authorList>
    </citation>
    <scope>NUCLEOTIDE SEQUENCE</scope>
    <source>
        <strain evidence="1">STM</strain>
    </source>
</reference>
<proteinExistence type="predicted"/>
<accession>A0A5J4Q9N9</accession>
<feature type="non-terminal residue" evidence="1">
    <location>
        <position position="110"/>
    </location>
</feature>
<protein>
    <recommendedName>
        <fullName evidence="2">Histidine kinase</fullName>
    </recommendedName>
</protein>
<organism evidence="1">
    <name type="scientific">termite gut metagenome</name>
    <dbReference type="NCBI Taxonomy" id="433724"/>
    <lineage>
        <taxon>unclassified sequences</taxon>
        <taxon>metagenomes</taxon>
        <taxon>organismal metagenomes</taxon>
    </lineage>
</organism>